<sequence>MTVESRKHNAAVLVGNGLSIAFNPELKLDSITREMIARMQGATDNGDKVIHAMNEIARRSGPPEEVTDEDFEKLVGAFDSEARTLEELGKLAELVEAEDTALQSAIAEVSKFSDRVRDRGLSYVLEVVTDRSRADHILHKEVHDVLRAIIDSFDGVVTFGNLNYDTLLLSGLLAVDAPLSDLGRGVVPISIRVVDSDGETTSSIPYDAKYLRTSLDFPPGERYRVRLLQLHGSLTFWGQVEGDVHIKVPIQSLRDHNIWSGLREAEPRWRPSVVLANQREKARHVERYPYRLAYEGFAASLTEADHWLIIGYSFRDSCVNEVLRREFITRKDKPNVLVSTYGALPTDEEIATAIGWGAEDGDAKWLTVNRDGVRGLQNDFDWFLFAPRKSS</sequence>
<name>A0ABN2P6X6_9MICC</name>
<evidence type="ECO:0008006" key="3">
    <source>
        <dbReference type="Google" id="ProtNLM"/>
    </source>
</evidence>
<evidence type="ECO:0000313" key="1">
    <source>
        <dbReference type="EMBL" id="GAA1914031.1"/>
    </source>
</evidence>
<dbReference type="RefSeq" id="WP_152226843.1">
    <property type="nucleotide sequence ID" value="NZ_BAAALV010000002.1"/>
</dbReference>
<comment type="caution">
    <text evidence="1">The sequence shown here is derived from an EMBL/GenBank/DDBJ whole genome shotgun (WGS) entry which is preliminary data.</text>
</comment>
<evidence type="ECO:0000313" key="2">
    <source>
        <dbReference type="Proteomes" id="UP001500784"/>
    </source>
</evidence>
<protein>
    <recommendedName>
        <fullName evidence="3">SIR2-like domain-containing protein</fullName>
    </recommendedName>
</protein>
<accession>A0ABN2P6X6</accession>
<dbReference type="Proteomes" id="UP001500784">
    <property type="component" value="Unassembled WGS sequence"/>
</dbReference>
<proteinExistence type="predicted"/>
<keyword evidence="2" id="KW-1185">Reference proteome</keyword>
<gene>
    <name evidence="1" type="ORF">GCM10009688_18660</name>
</gene>
<reference evidence="1 2" key="1">
    <citation type="journal article" date="2019" name="Int. J. Syst. Evol. Microbiol.">
        <title>The Global Catalogue of Microorganisms (GCM) 10K type strain sequencing project: providing services to taxonomists for standard genome sequencing and annotation.</title>
        <authorList>
            <consortium name="The Broad Institute Genomics Platform"/>
            <consortium name="The Broad Institute Genome Sequencing Center for Infectious Disease"/>
            <person name="Wu L."/>
            <person name="Ma J."/>
        </authorList>
    </citation>
    <scope>NUCLEOTIDE SEQUENCE [LARGE SCALE GENOMIC DNA]</scope>
    <source>
        <strain evidence="1 2">JCM 13316</strain>
    </source>
</reference>
<dbReference type="EMBL" id="BAAALV010000002">
    <property type="protein sequence ID" value="GAA1914031.1"/>
    <property type="molecule type" value="Genomic_DNA"/>
</dbReference>
<organism evidence="1 2">
    <name type="scientific">Arthrobacter gandavensis</name>
    <dbReference type="NCBI Taxonomy" id="169960"/>
    <lineage>
        <taxon>Bacteria</taxon>
        <taxon>Bacillati</taxon>
        <taxon>Actinomycetota</taxon>
        <taxon>Actinomycetes</taxon>
        <taxon>Micrococcales</taxon>
        <taxon>Micrococcaceae</taxon>
        <taxon>Arthrobacter</taxon>
    </lineage>
</organism>